<comment type="caution">
    <text evidence="2">The sequence shown here is derived from an EMBL/GenBank/DDBJ whole genome shotgun (WGS) entry which is preliminary data.</text>
</comment>
<evidence type="ECO:0000313" key="3">
    <source>
        <dbReference type="Proteomes" id="UP000574769"/>
    </source>
</evidence>
<dbReference type="AlphaFoldDB" id="A0A7W7AMP7"/>
<gene>
    <name evidence="2" type="ORF">GGQ96_004029</name>
</gene>
<reference evidence="2 3" key="1">
    <citation type="submission" date="2020-08" db="EMBL/GenBank/DDBJ databases">
        <title>Genomic Encyclopedia of Type Strains, Phase IV (KMG-IV): sequencing the most valuable type-strain genomes for metagenomic binning, comparative biology and taxonomic classification.</title>
        <authorList>
            <person name="Goeker M."/>
        </authorList>
    </citation>
    <scope>NUCLEOTIDE SEQUENCE [LARGE SCALE GENOMIC DNA]</scope>
    <source>
        <strain evidence="2 3">DSM 15867</strain>
    </source>
</reference>
<accession>A0A7W7AMP7</accession>
<protein>
    <recommendedName>
        <fullName evidence="1">AAA+ ATPase domain-containing protein</fullName>
    </recommendedName>
</protein>
<name>A0A7W7AMP7_9SPHN</name>
<keyword evidence="3" id="KW-1185">Reference proteome</keyword>
<dbReference type="SMART" id="SM00382">
    <property type="entry name" value="AAA"/>
    <property type="match status" value="1"/>
</dbReference>
<dbReference type="Pfam" id="PF05621">
    <property type="entry name" value="TniB"/>
    <property type="match status" value="1"/>
</dbReference>
<organism evidence="2 3">
    <name type="scientific">Sphingomonas abaci</name>
    <dbReference type="NCBI Taxonomy" id="237611"/>
    <lineage>
        <taxon>Bacteria</taxon>
        <taxon>Pseudomonadati</taxon>
        <taxon>Pseudomonadota</taxon>
        <taxon>Alphaproteobacteria</taxon>
        <taxon>Sphingomonadales</taxon>
        <taxon>Sphingomonadaceae</taxon>
        <taxon>Sphingomonas</taxon>
    </lineage>
</organism>
<dbReference type="Gene3D" id="3.40.50.300">
    <property type="entry name" value="P-loop containing nucleotide triphosphate hydrolases"/>
    <property type="match status" value="1"/>
</dbReference>
<sequence>MTKFAHLAEGYRDQALWPDDERVAWIRKDRWVGFPKAEKVRSMLGELLAHPPRTRMPCLLVFGQTGMGKSHIVERFADENPRTFDDRTGLATVPVVAVQLPPEPTEGEFYDEILAALGAGFAGGSDLGRARQLTRRLMGQVGARMLLLDEINHMLACTPRQQRIFLNTIRYFANDLRMPLVCTGNHEARAALLTDAALADRFDAIELVRWRDDEAFRLLLVTLAAILPLRNPSPLAEDLFRARLLELTDGNTGRIFRLVENLAVRAIRRGAEMIGPEDLDADDLVLPSVTMKEIAKRRGRPGSGAVGTA</sequence>
<evidence type="ECO:0000259" key="1">
    <source>
        <dbReference type="SMART" id="SM00382"/>
    </source>
</evidence>
<dbReference type="InterPro" id="IPR008868">
    <property type="entry name" value="TniB"/>
</dbReference>
<evidence type="ECO:0000313" key="2">
    <source>
        <dbReference type="EMBL" id="MBB4619869.1"/>
    </source>
</evidence>
<dbReference type="EMBL" id="JACHNY010000018">
    <property type="protein sequence ID" value="MBB4619869.1"/>
    <property type="molecule type" value="Genomic_DNA"/>
</dbReference>
<proteinExistence type="predicted"/>
<dbReference type="InterPro" id="IPR003593">
    <property type="entry name" value="AAA+_ATPase"/>
</dbReference>
<dbReference type="SUPFAM" id="SSF52540">
    <property type="entry name" value="P-loop containing nucleoside triphosphate hydrolases"/>
    <property type="match status" value="1"/>
</dbReference>
<dbReference type="Proteomes" id="UP000574769">
    <property type="component" value="Unassembled WGS sequence"/>
</dbReference>
<dbReference type="InterPro" id="IPR027417">
    <property type="entry name" value="P-loop_NTPase"/>
</dbReference>
<dbReference type="RefSeq" id="WP_093067995.1">
    <property type="nucleotide sequence ID" value="NZ_JACHNY010000018.1"/>
</dbReference>
<feature type="domain" description="AAA+ ATPase" evidence="1">
    <location>
        <begin position="55"/>
        <end position="212"/>
    </location>
</feature>